<dbReference type="PANTHER" id="PTHR34297:SF3">
    <property type="entry name" value="ALKALINE SHOCK PROTEIN 23"/>
    <property type="match status" value="1"/>
</dbReference>
<reference evidence="4" key="1">
    <citation type="submission" date="2016-01" db="EMBL/GenBank/DDBJ databases">
        <authorList>
            <person name="Mitreva M."/>
            <person name="Pepin K.H."/>
            <person name="Mihindukulasuriya K.A."/>
            <person name="Fulton R."/>
            <person name="Fronick C."/>
            <person name="O'Laughlin M."/>
            <person name="Miner T."/>
            <person name="Herter B."/>
            <person name="Rosa B.A."/>
            <person name="Cordes M."/>
            <person name="Tomlinson C."/>
            <person name="Wollam A."/>
            <person name="Palsikar V.B."/>
            <person name="Mardis E.R."/>
            <person name="Wilson R.K."/>
        </authorList>
    </citation>
    <scope>NUCLEOTIDE SEQUENCE [LARGE SCALE GENOMIC DNA]</scope>
    <source>
        <strain evidence="4">DNF00729</strain>
    </source>
</reference>
<proteinExistence type="inferred from homology"/>
<sequence>MAENVNKQKDIQEELKDQPEVPGEEAVEEEHRDSLIFNNSVVEKIVSLAARDIKGVLDLKGGLISGITEGFRGSDSTKGVDATINGKDVVLDVKMFLEFGQSAPRIFDELRQYASQQLKLMTGLNLVELNVEVVDVLTRKDFEEKKQKSIANQIGSNIPGSVNNNGNNDRQW</sequence>
<dbReference type="EMBL" id="LSDG01000039">
    <property type="protein sequence ID" value="KXB65787.1"/>
    <property type="molecule type" value="Genomic_DNA"/>
</dbReference>
<evidence type="ECO:0000256" key="2">
    <source>
        <dbReference type="SAM" id="MobiDB-lite"/>
    </source>
</evidence>
<evidence type="ECO:0000313" key="4">
    <source>
        <dbReference type="Proteomes" id="UP000070442"/>
    </source>
</evidence>
<comment type="similarity">
    <text evidence="1">Belongs to the asp23 family.</text>
</comment>
<dbReference type="PANTHER" id="PTHR34297">
    <property type="entry name" value="HYPOTHETICAL CYTOSOLIC PROTEIN-RELATED"/>
    <property type="match status" value="1"/>
</dbReference>
<comment type="caution">
    <text evidence="3">The sequence shown here is derived from an EMBL/GenBank/DDBJ whole genome shotgun (WGS) entry which is preliminary data.</text>
</comment>
<dbReference type="STRING" id="755172.HMPREF1863_01261"/>
<dbReference type="PATRIC" id="fig|755172.3.peg.1223"/>
<evidence type="ECO:0000256" key="1">
    <source>
        <dbReference type="ARBA" id="ARBA00005721"/>
    </source>
</evidence>
<dbReference type="Proteomes" id="UP000070442">
    <property type="component" value="Unassembled WGS sequence"/>
</dbReference>
<dbReference type="InterPro" id="IPR005531">
    <property type="entry name" value="Asp23"/>
</dbReference>
<dbReference type="Pfam" id="PF03780">
    <property type="entry name" value="Asp23"/>
    <property type="match status" value="1"/>
</dbReference>
<dbReference type="RefSeq" id="WP_068368460.1">
    <property type="nucleotide sequence ID" value="NZ_CAIJCT010000007.1"/>
</dbReference>
<feature type="region of interest" description="Disordered" evidence="2">
    <location>
        <begin position="1"/>
        <end position="29"/>
    </location>
</feature>
<protein>
    <submittedName>
        <fullName evidence="3">Putative alkaline shock protein 23</fullName>
    </submittedName>
</protein>
<keyword evidence="4" id="KW-1185">Reference proteome</keyword>
<dbReference type="AlphaFoldDB" id="A0A134ADI5"/>
<organism evidence="3 4">
    <name type="scientific">Aedoeadaptatus coxii</name>
    <dbReference type="NCBI Taxonomy" id="755172"/>
    <lineage>
        <taxon>Bacteria</taxon>
        <taxon>Bacillati</taxon>
        <taxon>Bacillota</taxon>
        <taxon>Tissierellia</taxon>
        <taxon>Tissierellales</taxon>
        <taxon>Peptoniphilaceae</taxon>
        <taxon>Aedoeadaptatus</taxon>
    </lineage>
</organism>
<name>A0A134ADI5_9FIRM</name>
<gene>
    <name evidence="3" type="ORF">HMPREF1863_01261</name>
</gene>
<evidence type="ECO:0000313" key="3">
    <source>
        <dbReference type="EMBL" id="KXB65787.1"/>
    </source>
</evidence>
<accession>A0A134ADI5</accession>
<dbReference type="OrthoDB" id="9793465at2"/>
<feature type="compositionally biased region" description="Basic and acidic residues" evidence="2">
    <location>
        <begin position="1"/>
        <end position="19"/>
    </location>
</feature>